<comment type="caution">
    <text evidence="1">The sequence shown here is derived from an EMBL/GenBank/DDBJ whole genome shotgun (WGS) entry which is preliminary data.</text>
</comment>
<accession>A0A0V0YD36</accession>
<reference evidence="1 2" key="1">
    <citation type="submission" date="2015-01" db="EMBL/GenBank/DDBJ databases">
        <title>Evolution of Trichinella species and genotypes.</title>
        <authorList>
            <person name="Korhonen P.K."/>
            <person name="Edoardo P."/>
            <person name="Giuseppe L.R."/>
            <person name="Gasser R.B."/>
        </authorList>
    </citation>
    <scope>NUCLEOTIDE SEQUENCE [LARGE SCALE GENOMIC DNA]</scope>
    <source>
        <strain evidence="1">ISS141</strain>
    </source>
</reference>
<proteinExistence type="predicted"/>
<sequence length="62" mass="7221">MRVLMVLCWIRLRRFHNFKLSKAEKYVQLQKLNANVLRGQLVVFVKIRHLTAVSLTGGPELS</sequence>
<dbReference type="Proteomes" id="UP000054815">
    <property type="component" value="Unassembled WGS sequence"/>
</dbReference>
<dbReference type="AlphaFoldDB" id="A0A0V0YD36"/>
<protein>
    <submittedName>
        <fullName evidence="1">Uncharacterized protein</fullName>
    </submittedName>
</protein>
<gene>
    <name evidence="1" type="ORF">T4E_9077</name>
</gene>
<evidence type="ECO:0000313" key="1">
    <source>
        <dbReference type="EMBL" id="KRX97888.1"/>
    </source>
</evidence>
<organism evidence="1 2">
    <name type="scientific">Trichinella pseudospiralis</name>
    <name type="common">Parasitic roundworm</name>
    <dbReference type="NCBI Taxonomy" id="6337"/>
    <lineage>
        <taxon>Eukaryota</taxon>
        <taxon>Metazoa</taxon>
        <taxon>Ecdysozoa</taxon>
        <taxon>Nematoda</taxon>
        <taxon>Enoplea</taxon>
        <taxon>Dorylaimia</taxon>
        <taxon>Trichinellida</taxon>
        <taxon>Trichinellidae</taxon>
        <taxon>Trichinella</taxon>
    </lineage>
</organism>
<name>A0A0V0YD36_TRIPS</name>
<dbReference type="EMBL" id="JYDU01000026">
    <property type="protein sequence ID" value="KRX97888.1"/>
    <property type="molecule type" value="Genomic_DNA"/>
</dbReference>
<evidence type="ECO:0000313" key="2">
    <source>
        <dbReference type="Proteomes" id="UP000054815"/>
    </source>
</evidence>